<dbReference type="PANTHER" id="PTHR46378">
    <property type="entry name" value="STEROL REGULATORY ELEMENT-BINDING PROTEIN CLEAVAGE-ACTIVATING PROTEIN"/>
    <property type="match status" value="1"/>
</dbReference>
<dbReference type="PROSITE" id="PS50156">
    <property type="entry name" value="SSD"/>
    <property type="match status" value="1"/>
</dbReference>
<evidence type="ECO:0000256" key="9">
    <source>
        <dbReference type="ARBA" id="ARBA00022824"/>
    </source>
</evidence>
<feature type="region of interest" description="Disordered" evidence="19">
    <location>
        <begin position="928"/>
        <end position="949"/>
    </location>
</feature>
<keyword evidence="13 20" id="KW-0472">Membrane</keyword>
<dbReference type="SUPFAM" id="SSF50998">
    <property type="entry name" value="Quinoprotein alcohol dehydrogenase-like"/>
    <property type="match status" value="1"/>
</dbReference>
<keyword evidence="23" id="KW-1185">Reference proteome</keyword>
<feature type="transmembrane region" description="Helical" evidence="20">
    <location>
        <begin position="708"/>
        <end position="730"/>
    </location>
</feature>
<feature type="repeat" description="WD" evidence="18">
    <location>
        <begin position="1095"/>
        <end position="1136"/>
    </location>
</feature>
<evidence type="ECO:0000256" key="19">
    <source>
        <dbReference type="SAM" id="MobiDB-lite"/>
    </source>
</evidence>
<dbReference type="GO" id="GO:0045540">
    <property type="term" value="P:regulation of cholesterol biosynthetic process"/>
    <property type="evidence" value="ECO:0007669"/>
    <property type="project" value="TreeGrafter"/>
</dbReference>
<feature type="compositionally biased region" description="Polar residues" evidence="19">
    <location>
        <begin position="56"/>
        <end position="72"/>
    </location>
</feature>
<evidence type="ECO:0000256" key="1">
    <source>
        <dbReference type="ARBA" id="ARBA00004240"/>
    </source>
</evidence>
<keyword evidence="15" id="KW-0753">Steroid metabolism</keyword>
<dbReference type="GO" id="GO:0032934">
    <property type="term" value="F:sterol binding"/>
    <property type="evidence" value="ECO:0007669"/>
    <property type="project" value="InterPro"/>
</dbReference>
<keyword evidence="8" id="KW-0677">Repeat</keyword>
<dbReference type="InterPro" id="IPR015943">
    <property type="entry name" value="WD40/YVTN_repeat-like_dom_sf"/>
</dbReference>
<organism evidence="22 23">
    <name type="scientific">Mytilus coruscus</name>
    <name type="common">Sea mussel</name>
    <dbReference type="NCBI Taxonomy" id="42192"/>
    <lineage>
        <taxon>Eukaryota</taxon>
        <taxon>Metazoa</taxon>
        <taxon>Spiralia</taxon>
        <taxon>Lophotrochozoa</taxon>
        <taxon>Mollusca</taxon>
        <taxon>Bivalvia</taxon>
        <taxon>Autobranchia</taxon>
        <taxon>Pteriomorphia</taxon>
        <taxon>Mytilida</taxon>
        <taxon>Mytiloidea</taxon>
        <taxon>Mytilidae</taxon>
        <taxon>Mytilinae</taxon>
        <taxon>Mytilus</taxon>
    </lineage>
</organism>
<feature type="region of interest" description="Disordered" evidence="19">
    <location>
        <begin position="56"/>
        <end position="78"/>
    </location>
</feature>
<keyword evidence="6" id="KW-0153">Cholesterol metabolism</keyword>
<dbReference type="InterPro" id="IPR011047">
    <property type="entry name" value="Quinoprotein_ADH-like_sf"/>
</dbReference>
<dbReference type="GO" id="GO:0000139">
    <property type="term" value="C:Golgi membrane"/>
    <property type="evidence" value="ECO:0007669"/>
    <property type="project" value="UniProtKB-SubCell"/>
</dbReference>
<dbReference type="GO" id="GO:0032933">
    <property type="term" value="P:SREBP signaling pathway"/>
    <property type="evidence" value="ECO:0007669"/>
    <property type="project" value="InterPro"/>
</dbReference>
<evidence type="ECO:0000256" key="2">
    <source>
        <dbReference type="ARBA" id="ARBA00004394"/>
    </source>
</evidence>
<keyword evidence="14" id="KW-1207">Sterol metabolism</keyword>
<feature type="region of interest" description="Disordered" evidence="19">
    <location>
        <begin position="894"/>
        <end position="914"/>
    </location>
</feature>
<dbReference type="OrthoDB" id="361494at2759"/>
<feature type="compositionally biased region" description="Polar residues" evidence="19">
    <location>
        <begin position="894"/>
        <end position="907"/>
    </location>
</feature>
<keyword evidence="20" id="KW-0812">Transmembrane</keyword>
<name>A0A6J8BHR7_MYTCO</name>
<dbReference type="PANTHER" id="PTHR46378:SF1">
    <property type="entry name" value="STEROL REGULATORY ELEMENT-BINDING PROTEIN CLEAVAGE-ACTIVATING PROTEIN"/>
    <property type="match status" value="1"/>
</dbReference>
<dbReference type="Gene3D" id="2.130.10.10">
    <property type="entry name" value="YVTN repeat-like/Quinoprotein amine dehydrogenase"/>
    <property type="match status" value="2"/>
</dbReference>
<feature type="repeat" description="WD" evidence="18">
    <location>
        <begin position="1137"/>
        <end position="1179"/>
    </location>
</feature>
<evidence type="ECO:0000256" key="14">
    <source>
        <dbReference type="ARBA" id="ARBA00023166"/>
    </source>
</evidence>
<dbReference type="GO" id="GO:0008203">
    <property type="term" value="P:cholesterol metabolic process"/>
    <property type="evidence" value="ECO:0007669"/>
    <property type="project" value="UniProtKB-KW"/>
</dbReference>
<evidence type="ECO:0000256" key="12">
    <source>
        <dbReference type="ARBA" id="ARBA00023121"/>
    </source>
</evidence>
<feature type="transmembrane region" description="Helical" evidence="20">
    <location>
        <begin position="12"/>
        <end position="43"/>
    </location>
</feature>
<evidence type="ECO:0000256" key="16">
    <source>
        <dbReference type="ARBA" id="ARBA00023329"/>
    </source>
</evidence>
<protein>
    <recommendedName>
        <fullName evidence="5">Sterol regulatory element-binding protein cleavage-activating protein</fullName>
    </recommendedName>
</protein>
<evidence type="ECO:0000313" key="23">
    <source>
        <dbReference type="Proteomes" id="UP000507470"/>
    </source>
</evidence>
<dbReference type="Pfam" id="PF12349">
    <property type="entry name" value="Sterol-sensing"/>
    <property type="match status" value="1"/>
</dbReference>
<proteinExistence type="inferred from homology"/>
<feature type="transmembrane region" description="Helical" evidence="20">
    <location>
        <begin position="320"/>
        <end position="344"/>
    </location>
</feature>
<dbReference type="Pfam" id="PF24017">
    <property type="entry name" value="Beta-prop_SCAP"/>
    <property type="match status" value="1"/>
</dbReference>
<sequence>MKVLQDRVAQIYYTHGLFCASHPVAILTALVCLMLVTFFPLIYVPLPGTVPKYYTTPVSPDTQPHHTTQGSNGEEEGKMQPHWFKGKPLGYIQQIVVKVAVSPWKPDVMTPSDAYRSPLSKVFQLIDKINHFQYNEGSGEDYSLSDICFRVSEATSARYIKDLLPEYSCMVLSPANLWQSNLQRFRDDEVLRTIFKRHGQALETPPYPKDILFGLPWTNTGISRYFIRNKQRTISYAVTLVLKKYDHKFLDALKKKLIDWYPETVNNVNLTEPVNIVHVHYQEIKFMSEYTYLVVTYIVLFLYLYFSVSKIDMVKSKGGLAFSAVFTVVASLLMSVSICTMFGLTPTLNGGEIFPYLVVLIGVENILVITKSVVSTPVDLEVKYRIAQGISKEGWYITKNLATELMIVVGGFVTFVPQIQEFAVFALVGLLTDFFLQVVFFVTVLSVDIRRMELSDLHKRAIRRSTSDSVLRKENMEPLVRCPVMTLFGTAETGSKSPGAPSQPVKKDGFLSNPQALQSSRRLKLIDFIGRTRALQKCMMVCTVIWIGLIVYKSGLVEHLTNSTIAINYSINQAKQNGGKDEYYGMSFPWGFLESEEISPVNHTEAELWKDLNHKHWLTMFGYYNISLYGRYISIIPSIHISMLINPQEAIQFRQPSDGTPEQQSNRGDFSASNDMTEVTVEGGDFPPHYMYDSEHFKQFYPKSRREYVITMCFGILSVICISYFVVALYHCICPRNYAKWRQKWSRNGRKNRNSGYIRQIKASVPKVLKGHAQEIECLATDGHFIVSTCLGGQLRVWDSITGECVTVILRKSVTPPMKRKPCVGRNIEDSDADLYAEYHGDDSSVFPKDLNTVGPRQRSSSKRQSTEPQRKLFTNQPDLSSSVYTNFSSLSNDDPLSLTPSPQPNNAGFDFRGQFGSIYTNHQRFLEENGDGNLGDGGQTNQNDEWRSRSWSAGDLPVTLQHDASLFDTGFQDNQAPPIWCLSFSDGLVAAGCGNGRIELWDGASGTLKNMFGDSRVGVTSVCLVGNRVVAARLNGTIDFIDLETFHNPAFTSTSTPNTSFTKGHSRQYSQAKVKVESLQRRDEIIHMTLMKSIKAHQQQIVSLQYAGTCRKIISASQDHTLKVFQIDDAFCLYTLHGHSAKITVLYIDKVPPFYAASGDADGIVRLWDLQAGTCLHKVKGHDGAVVSINSTDKHVISSGLDDKLCIWDRKKGCIQHSLDLDPCGNNCLSLLSKDLLVTGGQGCIHLLDIIKGQIIKTISLGDSTDKLAFVHQIKVVESTVIVCDYASDMKVIHFPTVLEKVE</sequence>
<evidence type="ECO:0000256" key="18">
    <source>
        <dbReference type="PROSITE-ProRule" id="PRU00221"/>
    </source>
</evidence>
<evidence type="ECO:0000259" key="21">
    <source>
        <dbReference type="PROSITE" id="PS50156"/>
    </source>
</evidence>
<keyword evidence="16" id="KW-0968">Cytoplasmic vesicle</keyword>
<comment type="function">
    <text evidence="17">Escort protein required for cholesterol as well as lipid homeostasis. Regulates export of the SCAP-SREBP complex from the endoplasmic reticulum to the Golgi upon low cholesterol, thereby regulating the processing of sterol regulatory element-binding proteins (SREBPs) SREBF1/SREBP1 and SREBF2/SREBP2. At high sterol concentrations, formation of a ternary complex with INSIG (INSIG1 or INSIG2) leads to mask the ER export signal in SCAP, promoting retention of the complex in the endoplasmic reticulum. Low sterol concentrations trigger release of INSIG, a conformational change in the SSD domain of SCAP, unmasking of the ER export signal, promoting recruitment into COPII-coated vesicles and transport of the SCAP-SREBP to the Golgi: in the Golgi, SREBPs are then processed, releasing the transcription factor fragment of SREBPs from the membrane, its import into the nucleus and up-regulation of LDLR, INSIG1 and the mevalonate pathway. Binds cholesterol via its SSD domain.</text>
</comment>
<evidence type="ECO:0000256" key="3">
    <source>
        <dbReference type="ARBA" id="ARBA00004557"/>
    </source>
</evidence>
<reference evidence="22 23" key="1">
    <citation type="submission" date="2020-06" db="EMBL/GenBank/DDBJ databases">
        <authorList>
            <person name="Li R."/>
            <person name="Bekaert M."/>
        </authorList>
    </citation>
    <scope>NUCLEOTIDE SEQUENCE [LARGE SCALE GENOMIC DNA]</scope>
    <source>
        <strain evidence="23">wild</strain>
    </source>
</reference>
<feature type="transmembrane region" description="Helical" evidence="20">
    <location>
        <begin position="395"/>
        <end position="416"/>
    </location>
</feature>
<keyword evidence="7 18" id="KW-0853">WD repeat</keyword>
<evidence type="ECO:0000256" key="11">
    <source>
        <dbReference type="ARBA" id="ARBA00023098"/>
    </source>
</evidence>
<evidence type="ECO:0000256" key="6">
    <source>
        <dbReference type="ARBA" id="ARBA00022548"/>
    </source>
</evidence>
<feature type="transmembrane region" description="Helical" evidence="20">
    <location>
        <begin position="290"/>
        <end position="308"/>
    </location>
</feature>
<evidence type="ECO:0000313" key="22">
    <source>
        <dbReference type="EMBL" id="CAC5382720.1"/>
    </source>
</evidence>
<keyword evidence="9" id="KW-0256">Endoplasmic reticulum</keyword>
<evidence type="ECO:0000256" key="17">
    <source>
        <dbReference type="ARBA" id="ARBA00045958"/>
    </source>
</evidence>
<keyword evidence="11" id="KW-0443">Lipid metabolism</keyword>
<feature type="region of interest" description="Disordered" evidence="19">
    <location>
        <begin position="847"/>
        <end position="876"/>
    </location>
</feature>
<dbReference type="EMBL" id="CACVKT020003253">
    <property type="protein sequence ID" value="CAC5382720.1"/>
    <property type="molecule type" value="Genomic_DNA"/>
</dbReference>
<dbReference type="SMART" id="SM00320">
    <property type="entry name" value="WD40"/>
    <property type="match status" value="6"/>
</dbReference>
<evidence type="ECO:0000256" key="8">
    <source>
        <dbReference type="ARBA" id="ARBA00022737"/>
    </source>
</evidence>
<dbReference type="GO" id="GO:0012507">
    <property type="term" value="C:ER to Golgi transport vesicle membrane"/>
    <property type="evidence" value="ECO:0007669"/>
    <property type="project" value="UniProtKB-SubCell"/>
</dbReference>
<dbReference type="PROSITE" id="PS00678">
    <property type="entry name" value="WD_REPEATS_1"/>
    <property type="match status" value="1"/>
</dbReference>
<feature type="domain" description="SSD" evidence="21">
    <location>
        <begin position="289"/>
        <end position="447"/>
    </location>
</feature>
<dbReference type="PROSITE" id="PS50082">
    <property type="entry name" value="WD_REPEATS_2"/>
    <property type="match status" value="3"/>
</dbReference>
<gene>
    <name evidence="22" type="ORF">MCOR_18520</name>
</gene>
<evidence type="ECO:0000256" key="15">
    <source>
        <dbReference type="ARBA" id="ARBA00023221"/>
    </source>
</evidence>
<dbReference type="InterPro" id="IPR000731">
    <property type="entry name" value="SSD"/>
</dbReference>
<comment type="subcellular location">
    <subcellularLocation>
        <location evidence="3">Cytoplasmic vesicle</location>
        <location evidence="3">COPII-coated vesicle membrane</location>
        <topology evidence="3">Multi-pass membrane protein</topology>
    </subcellularLocation>
    <subcellularLocation>
        <location evidence="1">Endoplasmic reticulum</location>
    </subcellularLocation>
    <subcellularLocation>
        <location evidence="2">Golgi apparatus membrane</location>
    </subcellularLocation>
</comment>
<accession>A0A6J8BHR7</accession>
<dbReference type="InterPro" id="IPR057042">
    <property type="entry name" value="Beta-prop_SCAP"/>
</dbReference>
<feature type="region of interest" description="Disordered" evidence="19">
    <location>
        <begin position="654"/>
        <end position="674"/>
    </location>
</feature>
<evidence type="ECO:0000256" key="20">
    <source>
        <dbReference type="SAM" id="Phobius"/>
    </source>
</evidence>
<dbReference type="InterPro" id="IPR019775">
    <property type="entry name" value="WD40_repeat_CS"/>
</dbReference>
<feature type="repeat" description="WD" evidence="18">
    <location>
        <begin position="1180"/>
        <end position="1210"/>
    </location>
</feature>
<dbReference type="GO" id="GO:0032936">
    <property type="term" value="C:SREBP-SCAP complex"/>
    <property type="evidence" value="ECO:0007669"/>
    <property type="project" value="TreeGrafter"/>
</dbReference>
<feature type="transmembrane region" description="Helical" evidence="20">
    <location>
        <begin position="356"/>
        <end position="374"/>
    </location>
</feature>
<dbReference type="GO" id="GO:0005789">
    <property type="term" value="C:endoplasmic reticulum membrane"/>
    <property type="evidence" value="ECO:0007669"/>
    <property type="project" value="InterPro"/>
</dbReference>
<dbReference type="Pfam" id="PF24006">
    <property type="entry name" value="SCAP_N"/>
    <property type="match status" value="1"/>
</dbReference>
<dbReference type="Proteomes" id="UP000507470">
    <property type="component" value="Unassembled WGS sequence"/>
</dbReference>
<comment type="similarity">
    <text evidence="4">Belongs to the WD repeat SCAP family.</text>
</comment>
<evidence type="ECO:0000256" key="5">
    <source>
        <dbReference type="ARBA" id="ARBA00019541"/>
    </source>
</evidence>
<evidence type="ECO:0000256" key="7">
    <source>
        <dbReference type="ARBA" id="ARBA00022574"/>
    </source>
</evidence>
<dbReference type="SUPFAM" id="SSF82866">
    <property type="entry name" value="Multidrug efflux transporter AcrB transmembrane domain"/>
    <property type="match status" value="1"/>
</dbReference>
<dbReference type="InterPro" id="IPR030225">
    <property type="entry name" value="SCAP"/>
</dbReference>
<evidence type="ECO:0000256" key="4">
    <source>
        <dbReference type="ARBA" id="ARBA00007410"/>
    </source>
</evidence>
<dbReference type="InterPro" id="IPR001680">
    <property type="entry name" value="WD40_rpt"/>
</dbReference>
<keyword evidence="12" id="KW-0446">Lipid-binding</keyword>
<feature type="transmembrane region" description="Helical" evidence="20">
    <location>
        <begin position="422"/>
        <end position="445"/>
    </location>
</feature>
<dbReference type="InterPro" id="IPR053958">
    <property type="entry name" value="HMGCR/SNAP/NPC1-like_SSD"/>
</dbReference>
<keyword evidence="10" id="KW-0333">Golgi apparatus</keyword>
<dbReference type="InterPro" id="IPR057041">
    <property type="entry name" value="SCAP_N"/>
</dbReference>
<evidence type="ECO:0000256" key="10">
    <source>
        <dbReference type="ARBA" id="ARBA00023034"/>
    </source>
</evidence>
<evidence type="ECO:0000256" key="13">
    <source>
        <dbReference type="ARBA" id="ARBA00023136"/>
    </source>
</evidence>
<keyword evidence="20" id="KW-1133">Transmembrane helix</keyword>